<organism evidence="1">
    <name type="scientific">Rhizophora mucronata</name>
    <name type="common">Asiatic mangrove</name>
    <dbReference type="NCBI Taxonomy" id="61149"/>
    <lineage>
        <taxon>Eukaryota</taxon>
        <taxon>Viridiplantae</taxon>
        <taxon>Streptophyta</taxon>
        <taxon>Embryophyta</taxon>
        <taxon>Tracheophyta</taxon>
        <taxon>Spermatophyta</taxon>
        <taxon>Magnoliopsida</taxon>
        <taxon>eudicotyledons</taxon>
        <taxon>Gunneridae</taxon>
        <taxon>Pentapetalae</taxon>
        <taxon>rosids</taxon>
        <taxon>fabids</taxon>
        <taxon>Malpighiales</taxon>
        <taxon>Rhizophoraceae</taxon>
        <taxon>Rhizophora</taxon>
    </lineage>
</organism>
<protein>
    <submittedName>
        <fullName evidence="1">Putative oxidoreductase At1g06690ic isoform X1</fullName>
    </submittedName>
</protein>
<dbReference type="AlphaFoldDB" id="A0A2P2L810"/>
<dbReference type="InterPro" id="IPR036812">
    <property type="entry name" value="NAD(P)_OxRdtase_dom_sf"/>
</dbReference>
<accession>A0A2P2L810</accession>
<sequence length="126" mass="14549">MKAAKAAFNASVDGGITFFDTAEVYGSRVSKWMLYYHFVFRSEVNYCCQFGSSLLGPLTQKHYWEGRFSIVYDSHTLRAFIAFSHDVTSVVSKDLSRKGKKMIQKWKLLLQPNLQLYLGGWDVRVY</sequence>
<dbReference type="EMBL" id="GGEC01033620">
    <property type="protein sequence ID" value="MBX14104.1"/>
    <property type="molecule type" value="Transcribed_RNA"/>
</dbReference>
<proteinExistence type="predicted"/>
<evidence type="ECO:0000313" key="1">
    <source>
        <dbReference type="EMBL" id="MBX14104.1"/>
    </source>
</evidence>
<reference evidence="1" key="1">
    <citation type="submission" date="2018-02" db="EMBL/GenBank/DDBJ databases">
        <title>Rhizophora mucronata_Transcriptome.</title>
        <authorList>
            <person name="Meera S.P."/>
            <person name="Sreeshan A."/>
            <person name="Augustine A."/>
        </authorList>
    </citation>
    <scope>NUCLEOTIDE SEQUENCE</scope>
    <source>
        <tissue evidence="1">Leaf</tissue>
    </source>
</reference>
<name>A0A2P2L810_RHIMU</name>
<dbReference type="SUPFAM" id="SSF51430">
    <property type="entry name" value="NAD(P)-linked oxidoreductase"/>
    <property type="match status" value="1"/>
</dbReference>